<dbReference type="Gene3D" id="3.40.50.720">
    <property type="entry name" value="NAD(P)-binding Rossmann-like Domain"/>
    <property type="match status" value="1"/>
</dbReference>
<protein>
    <submittedName>
        <fullName evidence="2">Uncharacterized protein</fullName>
    </submittedName>
</protein>
<dbReference type="OrthoDB" id="47007at2759"/>
<evidence type="ECO:0000313" key="2">
    <source>
        <dbReference type="EMBL" id="CAF4885935.1"/>
    </source>
</evidence>
<dbReference type="PRINTS" id="PR00081">
    <property type="entry name" value="GDHRDH"/>
</dbReference>
<evidence type="ECO:0000313" key="3">
    <source>
        <dbReference type="Proteomes" id="UP000663880"/>
    </source>
</evidence>
<dbReference type="PROSITE" id="PS00061">
    <property type="entry name" value="ADH_SHORT"/>
    <property type="match status" value="1"/>
</dbReference>
<dbReference type="PRINTS" id="PR00080">
    <property type="entry name" value="SDRFAMILY"/>
</dbReference>
<accession>A0A821U904</accession>
<dbReference type="GO" id="GO:0016491">
    <property type="term" value="F:oxidoreductase activity"/>
    <property type="evidence" value="ECO:0007669"/>
    <property type="project" value="UniProtKB-KW"/>
</dbReference>
<evidence type="ECO:0000256" key="1">
    <source>
        <dbReference type="ARBA" id="ARBA00023002"/>
    </source>
</evidence>
<organism evidence="2 3">
    <name type="scientific">Pieris macdunnoughi</name>
    <dbReference type="NCBI Taxonomy" id="345717"/>
    <lineage>
        <taxon>Eukaryota</taxon>
        <taxon>Metazoa</taxon>
        <taxon>Ecdysozoa</taxon>
        <taxon>Arthropoda</taxon>
        <taxon>Hexapoda</taxon>
        <taxon>Insecta</taxon>
        <taxon>Pterygota</taxon>
        <taxon>Neoptera</taxon>
        <taxon>Endopterygota</taxon>
        <taxon>Lepidoptera</taxon>
        <taxon>Glossata</taxon>
        <taxon>Ditrysia</taxon>
        <taxon>Papilionoidea</taxon>
        <taxon>Pieridae</taxon>
        <taxon>Pierinae</taxon>
        <taxon>Pieris</taxon>
    </lineage>
</organism>
<dbReference type="PANTHER" id="PTHR43975">
    <property type="entry name" value="ZGC:101858"/>
    <property type="match status" value="1"/>
</dbReference>
<dbReference type="Proteomes" id="UP000663880">
    <property type="component" value="Unassembled WGS sequence"/>
</dbReference>
<dbReference type="FunFam" id="3.40.50.720:FF:000084">
    <property type="entry name" value="Short-chain dehydrogenase reductase"/>
    <property type="match status" value="1"/>
</dbReference>
<dbReference type="EMBL" id="CAJOBZ010000029">
    <property type="protein sequence ID" value="CAF4885935.1"/>
    <property type="molecule type" value="Genomic_DNA"/>
</dbReference>
<dbReference type="InterPro" id="IPR002347">
    <property type="entry name" value="SDR_fam"/>
</dbReference>
<reference evidence="2" key="1">
    <citation type="submission" date="2021-02" db="EMBL/GenBank/DDBJ databases">
        <authorList>
            <person name="Steward A R."/>
        </authorList>
    </citation>
    <scope>NUCLEOTIDE SEQUENCE</scope>
</reference>
<name>A0A821U904_9NEOP</name>
<dbReference type="SUPFAM" id="SSF51735">
    <property type="entry name" value="NAD(P)-binding Rossmann-fold domains"/>
    <property type="match status" value="1"/>
</dbReference>
<sequence>MSFKSKVVIVTGASSGIGAYIVTAFAKEGADVVLVARNEERLKKVAKDCEGFGCEPLIIPADITIDDEGKNVIAKTIEKFGRLDVLVNSAGRLRTGLLEKGDIMEVFDEVMKINVRAAVNLMKFATPHLIKTKGNIISISSVGGQQVFAEYMASYSTSKAALDMFSRGAAVELGKHGVRVNVVSPGAVLGTNLMGNAGFDPKLTAEESGFRSLLGRWSEVEEIADLVLFLASDKAKGVTGSNYTCDNGYLNVKHCYK</sequence>
<keyword evidence="3" id="KW-1185">Reference proteome</keyword>
<dbReference type="PANTHER" id="PTHR43975:SF2">
    <property type="entry name" value="EG:BACR7A4.14 PROTEIN-RELATED"/>
    <property type="match status" value="1"/>
</dbReference>
<comment type="caution">
    <text evidence="2">The sequence shown here is derived from an EMBL/GenBank/DDBJ whole genome shotgun (WGS) entry which is preliminary data.</text>
</comment>
<dbReference type="InterPro" id="IPR020904">
    <property type="entry name" value="Sc_DH/Rdtase_CS"/>
</dbReference>
<dbReference type="InterPro" id="IPR036291">
    <property type="entry name" value="NAD(P)-bd_dom_sf"/>
</dbReference>
<dbReference type="Pfam" id="PF13561">
    <property type="entry name" value="adh_short_C2"/>
    <property type="match status" value="1"/>
</dbReference>
<gene>
    <name evidence="2" type="ORF">PMACD_LOCUS10030</name>
</gene>
<proteinExistence type="predicted"/>
<keyword evidence="1" id="KW-0560">Oxidoreductase</keyword>
<dbReference type="AlphaFoldDB" id="A0A821U904"/>